<gene>
    <name evidence="9" type="ORF">CTM50_01540</name>
</gene>
<dbReference type="InterPro" id="IPR023828">
    <property type="entry name" value="Peptidase_S8_Ser-AS"/>
</dbReference>
<dbReference type="PRINTS" id="PR00723">
    <property type="entry name" value="SUBTILISIN"/>
</dbReference>
<feature type="chain" id="PRO_5013689512" evidence="7">
    <location>
        <begin position="20"/>
        <end position="507"/>
    </location>
</feature>
<sequence length="507" mass="55497">MMKRILLFMALVSITAAKAISQSAYYYFNGNKIYIAENARKVCVVKDKKGNKTGASFQPAKESSGFKVSQTIKDNIYDITVYEAGRGNEGLPSLLKTMEEAAEADNAMVLPCYKNEYGDELVLTNYLNVELKKESDYPLLREKAVEYNLVITEQDKFMPRWYILSITPNTGKTSLEVANELYETGLFASSVADFSSNDLYCSYDPLVGSQWGLYNSNYADMDISACAAWNYATGRNIKIGVLDQGIDMDHIDLVENISSLSYDTETNTSPSILYGDHATHCAGIAAAARNNGIHVAGVAPDAKLVSISNSLHGTTNSRIRRADGINWAWRNGVDVISNSWGSSTKHPAINQAIYNAFRYGREGKGCVIVFAAGNDYRRPVSYPANCNDTIIAVGAIEKTGSLAPYSNVGEKLDVVAPGSDILSTMPNNMTGEMDGTSMACPHVAGLAALILERNPSLKVTEVNDLIEKNTKKITVDYPVIKKNGSWNNDFGYGLIDAHKTLMNTPRR</sequence>
<dbReference type="InterPro" id="IPR036852">
    <property type="entry name" value="Peptidase_S8/S53_dom_sf"/>
</dbReference>
<keyword evidence="2 6" id="KW-0645">Protease</keyword>
<feature type="active site" description="Charge relay system" evidence="5 6">
    <location>
        <position position="437"/>
    </location>
</feature>
<dbReference type="AlphaFoldDB" id="A0A2D3N8Z8"/>
<protein>
    <submittedName>
        <fullName evidence="9">Peptidase S8</fullName>
    </submittedName>
</protein>
<comment type="similarity">
    <text evidence="1 6">Belongs to the peptidase S8 family.</text>
</comment>
<organism evidence="9 10">
    <name type="scientific">Prevotella intermedia</name>
    <dbReference type="NCBI Taxonomy" id="28131"/>
    <lineage>
        <taxon>Bacteria</taxon>
        <taxon>Pseudomonadati</taxon>
        <taxon>Bacteroidota</taxon>
        <taxon>Bacteroidia</taxon>
        <taxon>Bacteroidales</taxon>
        <taxon>Prevotellaceae</taxon>
        <taxon>Prevotella</taxon>
    </lineage>
</organism>
<evidence type="ECO:0000313" key="10">
    <source>
        <dbReference type="Proteomes" id="UP000229323"/>
    </source>
</evidence>
<dbReference type="Pfam" id="PF00082">
    <property type="entry name" value="Peptidase_S8"/>
    <property type="match status" value="1"/>
</dbReference>
<evidence type="ECO:0000256" key="4">
    <source>
        <dbReference type="ARBA" id="ARBA00022825"/>
    </source>
</evidence>
<dbReference type="GO" id="GO:0004252">
    <property type="term" value="F:serine-type endopeptidase activity"/>
    <property type="evidence" value="ECO:0007669"/>
    <property type="project" value="UniProtKB-UniRule"/>
</dbReference>
<dbReference type="PANTHER" id="PTHR43806">
    <property type="entry name" value="PEPTIDASE S8"/>
    <property type="match status" value="1"/>
</dbReference>
<evidence type="ECO:0000256" key="7">
    <source>
        <dbReference type="SAM" id="SignalP"/>
    </source>
</evidence>
<feature type="domain" description="Peptidase S8/S53" evidence="8">
    <location>
        <begin position="234"/>
        <end position="493"/>
    </location>
</feature>
<accession>A0A2D3N8Z8</accession>
<proteinExistence type="inferred from homology"/>
<dbReference type="SUPFAM" id="SSF52743">
    <property type="entry name" value="Subtilisin-like"/>
    <property type="match status" value="1"/>
</dbReference>
<evidence type="ECO:0000256" key="3">
    <source>
        <dbReference type="ARBA" id="ARBA00022801"/>
    </source>
</evidence>
<dbReference type="PROSITE" id="PS51892">
    <property type="entry name" value="SUBTILASE"/>
    <property type="match status" value="1"/>
</dbReference>
<evidence type="ECO:0000256" key="6">
    <source>
        <dbReference type="PROSITE-ProRule" id="PRU01240"/>
    </source>
</evidence>
<dbReference type="PANTHER" id="PTHR43806:SF11">
    <property type="entry name" value="CEREVISIN-RELATED"/>
    <property type="match status" value="1"/>
</dbReference>
<dbReference type="GO" id="GO:0006508">
    <property type="term" value="P:proteolysis"/>
    <property type="evidence" value="ECO:0007669"/>
    <property type="project" value="UniProtKB-KW"/>
</dbReference>
<evidence type="ECO:0000313" key="9">
    <source>
        <dbReference type="EMBL" id="ATV51867.1"/>
    </source>
</evidence>
<dbReference type="PROSITE" id="PS00138">
    <property type="entry name" value="SUBTILASE_SER"/>
    <property type="match status" value="1"/>
</dbReference>
<evidence type="ECO:0000256" key="2">
    <source>
        <dbReference type="ARBA" id="ARBA00022670"/>
    </source>
</evidence>
<dbReference type="InterPro" id="IPR050131">
    <property type="entry name" value="Peptidase_S8_subtilisin-like"/>
</dbReference>
<evidence type="ECO:0000256" key="1">
    <source>
        <dbReference type="ARBA" id="ARBA00011073"/>
    </source>
</evidence>
<evidence type="ECO:0000256" key="5">
    <source>
        <dbReference type="PIRSR" id="PIRSR615500-1"/>
    </source>
</evidence>
<dbReference type="InterPro" id="IPR000209">
    <property type="entry name" value="Peptidase_S8/S53_dom"/>
</dbReference>
<name>A0A2D3N8Z8_PREIN</name>
<reference evidence="9 10" key="1">
    <citation type="submission" date="2017-11" db="EMBL/GenBank/DDBJ databases">
        <title>Genome sequencing of Prevotella intermedia KCOM 2033.</title>
        <authorList>
            <person name="Kook J.-K."/>
            <person name="Park S.-N."/>
            <person name="Lim Y.K."/>
        </authorList>
    </citation>
    <scope>NUCLEOTIDE SEQUENCE [LARGE SCALE GENOMIC DNA]</scope>
    <source>
        <strain evidence="9 10">KCOM 2033</strain>
    </source>
</reference>
<feature type="signal peptide" evidence="7">
    <location>
        <begin position="1"/>
        <end position="19"/>
    </location>
</feature>
<keyword evidence="7" id="KW-0732">Signal</keyword>
<dbReference type="InterPro" id="IPR015500">
    <property type="entry name" value="Peptidase_S8_subtilisin-rel"/>
</dbReference>
<dbReference type="RefSeq" id="WP_100022491.1">
    <property type="nucleotide sequence ID" value="NZ_CP024696.1"/>
</dbReference>
<evidence type="ECO:0000259" key="8">
    <source>
        <dbReference type="Pfam" id="PF00082"/>
    </source>
</evidence>
<feature type="active site" description="Charge relay system" evidence="5 6">
    <location>
        <position position="277"/>
    </location>
</feature>
<keyword evidence="3 6" id="KW-0378">Hydrolase</keyword>
<dbReference type="Proteomes" id="UP000229323">
    <property type="component" value="Chromosome"/>
</dbReference>
<dbReference type="EMBL" id="CP024696">
    <property type="protein sequence ID" value="ATV51867.1"/>
    <property type="molecule type" value="Genomic_DNA"/>
</dbReference>
<feature type="active site" description="Charge relay system" evidence="5 6">
    <location>
        <position position="243"/>
    </location>
</feature>
<keyword evidence="4 6" id="KW-0720">Serine protease</keyword>
<dbReference type="Gene3D" id="3.40.50.200">
    <property type="entry name" value="Peptidase S8/S53 domain"/>
    <property type="match status" value="1"/>
</dbReference>